<dbReference type="InterPro" id="IPR013328">
    <property type="entry name" value="6PGD_dom2"/>
</dbReference>
<dbReference type="PANTHER" id="PTHR43362">
    <property type="entry name" value="MANNITOL DEHYDROGENASE DSF1-RELATED"/>
    <property type="match status" value="1"/>
</dbReference>
<name>A0A367YXA7_9ACTN</name>
<gene>
    <name evidence="10" type="ORF">DT076_05565</name>
</gene>
<evidence type="ECO:0000256" key="2">
    <source>
        <dbReference type="ARBA" id="ARBA00012939"/>
    </source>
</evidence>
<evidence type="ECO:0000256" key="6">
    <source>
        <dbReference type="ARBA" id="ARBA00048615"/>
    </source>
</evidence>
<feature type="domain" description="Mannitol dehydrogenase C-terminal" evidence="9">
    <location>
        <begin position="261"/>
        <end position="398"/>
    </location>
</feature>
<dbReference type="PANTHER" id="PTHR43362:SF1">
    <property type="entry name" value="MANNITOL DEHYDROGENASE 2-RELATED"/>
    <property type="match status" value="1"/>
</dbReference>
<evidence type="ECO:0000256" key="5">
    <source>
        <dbReference type="ARBA" id="ARBA00023027"/>
    </source>
</evidence>
<proteinExistence type="inferred from homology"/>
<dbReference type="Proteomes" id="UP000252770">
    <property type="component" value="Unassembled WGS sequence"/>
</dbReference>
<dbReference type="InterPro" id="IPR050988">
    <property type="entry name" value="Mannitol_DH/Oxidoreductase"/>
</dbReference>
<comment type="caution">
    <text evidence="10">The sequence shown here is derived from an EMBL/GenBank/DDBJ whole genome shotgun (WGS) entry which is preliminary data.</text>
</comment>
<dbReference type="EC" id="1.1.1.17" evidence="2"/>
<dbReference type="PRINTS" id="PR00084">
    <property type="entry name" value="MTLDHDRGNASE"/>
</dbReference>
<dbReference type="InterPro" id="IPR000669">
    <property type="entry name" value="Mannitol_DH"/>
</dbReference>
<dbReference type="Pfam" id="PF01232">
    <property type="entry name" value="Mannitol_dh"/>
    <property type="match status" value="1"/>
</dbReference>
<dbReference type="Gene3D" id="1.10.1040.10">
    <property type="entry name" value="N-(1-d-carboxylethyl)-l-norvaline Dehydrogenase, domain 2"/>
    <property type="match status" value="1"/>
</dbReference>
<dbReference type="AlphaFoldDB" id="A0A367YXA7"/>
<dbReference type="InterPro" id="IPR013131">
    <property type="entry name" value="Mannitol_DH_N"/>
</dbReference>
<feature type="region of interest" description="Disordered" evidence="7">
    <location>
        <begin position="1"/>
        <end position="24"/>
    </location>
</feature>
<evidence type="ECO:0000256" key="3">
    <source>
        <dbReference type="ARBA" id="ARBA00016219"/>
    </source>
</evidence>
<evidence type="ECO:0000313" key="10">
    <source>
        <dbReference type="EMBL" id="RCK70149.1"/>
    </source>
</evidence>
<evidence type="ECO:0000256" key="4">
    <source>
        <dbReference type="ARBA" id="ARBA00023002"/>
    </source>
</evidence>
<evidence type="ECO:0000259" key="9">
    <source>
        <dbReference type="Pfam" id="PF08125"/>
    </source>
</evidence>
<dbReference type="InterPro" id="IPR013118">
    <property type="entry name" value="Mannitol_DH_C"/>
</dbReference>
<dbReference type="Gene3D" id="3.40.50.720">
    <property type="entry name" value="NAD(P)-binding Rossmann-like Domain"/>
    <property type="match status" value="1"/>
</dbReference>
<evidence type="ECO:0000256" key="1">
    <source>
        <dbReference type="ARBA" id="ARBA00006541"/>
    </source>
</evidence>
<keyword evidence="4" id="KW-0560">Oxidoreductase</keyword>
<dbReference type="PROSITE" id="PS00974">
    <property type="entry name" value="MANNITOL_DHGENASE"/>
    <property type="match status" value="1"/>
</dbReference>
<comment type="catalytic activity">
    <reaction evidence="6">
        <text>D-mannitol 1-phosphate + NAD(+) = beta-D-fructose 6-phosphate + NADH + H(+)</text>
        <dbReference type="Rhea" id="RHEA:19661"/>
        <dbReference type="ChEBI" id="CHEBI:15378"/>
        <dbReference type="ChEBI" id="CHEBI:57540"/>
        <dbReference type="ChEBI" id="CHEBI:57634"/>
        <dbReference type="ChEBI" id="CHEBI:57945"/>
        <dbReference type="ChEBI" id="CHEBI:61381"/>
        <dbReference type="EC" id="1.1.1.17"/>
    </reaction>
</comment>
<dbReference type="RefSeq" id="WP_114125692.1">
    <property type="nucleotide sequence ID" value="NZ_QOUI01000003.1"/>
</dbReference>
<dbReference type="Pfam" id="PF08125">
    <property type="entry name" value="Mannitol_dh_C"/>
    <property type="match status" value="1"/>
</dbReference>
<evidence type="ECO:0000313" key="11">
    <source>
        <dbReference type="Proteomes" id="UP000252770"/>
    </source>
</evidence>
<evidence type="ECO:0000259" key="8">
    <source>
        <dbReference type="Pfam" id="PF01232"/>
    </source>
</evidence>
<dbReference type="InterPro" id="IPR023027">
    <property type="entry name" value="Mannitol_DH_CS"/>
</dbReference>
<dbReference type="SUPFAM" id="SSF48179">
    <property type="entry name" value="6-phosphogluconate dehydrogenase C-terminal domain-like"/>
    <property type="match status" value="1"/>
</dbReference>
<evidence type="ECO:0000256" key="7">
    <source>
        <dbReference type="SAM" id="MobiDB-lite"/>
    </source>
</evidence>
<dbReference type="SUPFAM" id="SSF51735">
    <property type="entry name" value="NAD(P)-binding Rossmann-fold domains"/>
    <property type="match status" value="1"/>
</dbReference>
<dbReference type="GO" id="GO:0019594">
    <property type="term" value="P:mannitol metabolic process"/>
    <property type="evidence" value="ECO:0007669"/>
    <property type="project" value="InterPro"/>
</dbReference>
<reference evidence="10 11" key="1">
    <citation type="submission" date="2018-07" db="EMBL/GenBank/DDBJ databases">
        <title>Desertimonas flava gen. nov. sp. nov.</title>
        <authorList>
            <person name="Liu S."/>
        </authorList>
    </citation>
    <scope>NUCLEOTIDE SEQUENCE [LARGE SCALE GENOMIC DNA]</scope>
    <source>
        <strain evidence="10 11">16Sb5-5</strain>
    </source>
</reference>
<accession>A0A367YXA7</accession>
<dbReference type="InterPro" id="IPR008927">
    <property type="entry name" value="6-PGluconate_DH-like_C_sf"/>
</dbReference>
<dbReference type="EMBL" id="QOUI01000003">
    <property type="protein sequence ID" value="RCK70149.1"/>
    <property type="molecule type" value="Genomic_DNA"/>
</dbReference>
<dbReference type="GO" id="GO:0008926">
    <property type="term" value="F:mannitol-1-phosphate 5-dehydrogenase activity"/>
    <property type="evidence" value="ECO:0007669"/>
    <property type="project" value="UniProtKB-EC"/>
</dbReference>
<comment type="similarity">
    <text evidence="1">Belongs to the mannitol dehydrogenase family.</text>
</comment>
<feature type="domain" description="Mannitol dehydrogenase N-terminal" evidence="8">
    <location>
        <begin position="30"/>
        <end position="252"/>
    </location>
</feature>
<sequence>MGRLTREAAAEVSAPGVTPARSHPESVGHLHLGFGAFHRAHQGLYTERAMALSGDRSWGVLGVTGRRPDVARTMAEQGGAYGVLVRHPDGDRLDLVDAVLDVLAAEQEDAIADALADERTRVVTLTITEQAYADPATSIPLRRLAAGLARRHERSRAPLSVISCDNLSDNGRVLRDAVGRLLEPGSALASWVADTVAFPSSMVDRIVPATTPADVEAAAALSGLVDHGLVVAEPFSQWVVQDDLVAGHPGWDRVGVQLVPDVAGWEQLKLRVLNTSHSLLAWQGALAGHDTISSAAADPALHQQVVALMDEVATVLQPPPGADVPGYRAEVLRRFANPMIRHTTAQVARDGSRKLPERVFGTMRDQLAAGLRPEWTARLVGLWLAYLARFRDPSSDPLAPEVLALLDEGPDEVTVVRRVCRLIAPAAEDVLQDEVVTVMADALREASSNARRATS</sequence>
<dbReference type="InterPro" id="IPR036291">
    <property type="entry name" value="NAD(P)-bd_dom_sf"/>
</dbReference>
<keyword evidence="5" id="KW-0520">NAD</keyword>
<keyword evidence="11" id="KW-1185">Reference proteome</keyword>
<protein>
    <recommendedName>
        <fullName evidence="3">Mannitol-1-phosphate 5-dehydrogenase</fullName>
        <ecNumber evidence="2">1.1.1.17</ecNumber>
    </recommendedName>
</protein>
<organism evidence="10 11">
    <name type="scientific">Desertihabitans brevis</name>
    <dbReference type="NCBI Taxonomy" id="2268447"/>
    <lineage>
        <taxon>Bacteria</taxon>
        <taxon>Bacillati</taxon>
        <taxon>Actinomycetota</taxon>
        <taxon>Actinomycetes</taxon>
        <taxon>Propionibacteriales</taxon>
        <taxon>Propionibacteriaceae</taxon>
        <taxon>Desertihabitans</taxon>
    </lineage>
</organism>